<accession>A0A1I1G5B8</accession>
<evidence type="ECO:0008006" key="4">
    <source>
        <dbReference type="Google" id="ProtNLM"/>
    </source>
</evidence>
<feature type="transmembrane region" description="Helical" evidence="1">
    <location>
        <begin position="97"/>
        <end position="117"/>
    </location>
</feature>
<proteinExistence type="predicted"/>
<sequence length="433" mass="46888">MWLPVLVFLGTALVYCATVSRLPSWDAETANLASWHIGRTGNPDLPLSDYPNLMSDASRAQWLVKNADGDDMIGRAPGVIAASVPAYWLLGGSDFSVLPGSLSAAVLSAAAMTWLFVLLSRLAGRRTALAATLVVAFTTPVWSVAADAMWPHTVTLLGVVGMAAAARADRWWWVGFWGGVAATGRLHVALVCLVLALGCAVHRRQWRPVLQAGSAGAAWIGLISVWTHWMYGRWDPTSAYDTNQFTDYAAGHRVDLVNLLGFFVSPHRGLFLWSPVILVLLPALVRAWRTLPDWSRWLCLGGLTYLLVQGLLNRFSGGFFFYGYRLQLEAVLCATPALVLSWSRAGRVARALLVPLVIVQGALIIPGSLTDLYTPEIDSWTTNGLWYWLQRRPAAIVGLVLASGFATALAARIVSGRAASPVDGVPARVESRS</sequence>
<evidence type="ECO:0000256" key="1">
    <source>
        <dbReference type="SAM" id="Phobius"/>
    </source>
</evidence>
<reference evidence="2 3" key="1">
    <citation type="submission" date="2016-10" db="EMBL/GenBank/DDBJ databases">
        <authorList>
            <person name="de Groot N.N."/>
        </authorList>
    </citation>
    <scope>NUCLEOTIDE SEQUENCE [LARGE SCALE GENOMIC DNA]</scope>
    <source>
        <strain evidence="2 3">CGMCC 1.7056</strain>
    </source>
</reference>
<feature type="transmembrane region" description="Helical" evidence="1">
    <location>
        <begin position="352"/>
        <end position="374"/>
    </location>
</feature>
<feature type="transmembrane region" description="Helical" evidence="1">
    <location>
        <begin position="209"/>
        <end position="231"/>
    </location>
</feature>
<gene>
    <name evidence="2" type="ORF">SAMN04487968_103260</name>
</gene>
<evidence type="ECO:0000313" key="3">
    <source>
        <dbReference type="Proteomes" id="UP000198832"/>
    </source>
</evidence>
<feature type="transmembrane region" description="Helical" evidence="1">
    <location>
        <begin position="394"/>
        <end position="414"/>
    </location>
</feature>
<dbReference type="EMBL" id="FOLB01000003">
    <property type="protein sequence ID" value="SFC06755.1"/>
    <property type="molecule type" value="Genomic_DNA"/>
</dbReference>
<dbReference type="AlphaFoldDB" id="A0A1I1G5B8"/>
<keyword evidence="1" id="KW-1133">Transmembrane helix</keyword>
<feature type="transmembrane region" description="Helical" evidence="1">
    <location>
        <begin position="270"/>
        <end position="288"/>
    </location>
</feature>
<feature type="transmembrane region" description="Helical" evidence="1">
    <location>
        <begin position="171"/>
        <end position="197"/>
    </location>
</feature>
<feature type="transmembrane region" description="Helical" evidence="1">
    <location>
        <begin position="129"/>
        <end position="151"/>
    </location>
</feature>
<organism evidence="2 3">
    <name type="scientific">Nocardioides terrae</name>
    <dbReference type="NCBI Taxonomy" id="574651"/>
    <lineage>
        <taxon>Bacteria</taxon>
        <taxon>Bacillati</taxon>
        <taxon>Actinomycetota</taxon>
        <taxon>Actinomycetes</taxon>
        <taxon>Propionibacteriales</taxon>
        <taxon>Nocardioidaceae</taxon>
        <taxon>Nocardioides</taxon>
    </lineage>
</organism>
<evidence type="ECO:0000313" key="2">
    <source>
        <dbReference type="EMBL" id="SFC06755.1"/>
    </source>
</evidence>
<keyword evidence="1" id="KW-0812">Transmembrane</keyword>
<name>A0A1I1G5B8_9ACTN</name>
<keyword evidence="1" id="KW-0472">Membrane</keyword>
<dbReference type="STRING" id="574651.SAMN04487968_103260"/>
<dbReference type="Proteomes" id="UP000198832">
    <property type="component" value="Unassembled WGS sequence"/>
</dbReference>
<protein>
    <recommendedName>
        <fullName evidence="4">Alpha-1,2-mannosyltransferase</fullName>
    </recommendedName>
</protein>
<keyword evidence="3" id="KW-1185">Reference proteome</keyword>